<protein>
    <submittedName>
        <fullName evidence="1">Uncharacterized protein</fullName>
    </submittedName>
</protein>
<accession>A0A062IRI8</accession>
<evidence type="ECO:0000313" key="2">
    <source>
        <dbReference type="Proteomes" id="UP000027327"/>
    </source>
</evidence>
<evidence type="ECO:0000313" key="1">
    <source>
        <dbReference type="EMBL" id="KCY22390.1"/>
    </source>
</evidence>
<dbReference type="AlphaFoldDB" id="A0A062IRI8"/>
<reference evidence="1 2" key="1">
    <citation type="submission" date="2014-04" db="EMBL/GenBank/DDBJ databases">
        <title>Comparative genomics and transcriptomics to identify genetic mechanisms underlying the emergence of carbapenem resistant Acinetobacter baumannii (CRAb).</title>
        <authorList>
            <person name="Harris A.D."/>
            <person name="Johnson K.J."/>
            <person name="George J."/>
            <person name="Nadendla S."/>
            <person name="Daugherty S.C."/>
            <person name="Parankush S."/>
            <person name="Sadzewicz L."/>
            <person name="Tallon L."/>
            <person name="Sengamalay N."/>
            <person name="Hazen T.H."/>
            <person name="Rasko D.A."/>
        </authorList>
    </citation>
    <scope>NUCLEOTIDE SEQUENCE [LARGE SCALE GENOMIC DNA]</scope>
    <source>
        <strain evidence="1 2">21072</strain>
    </source>
</reference>
<comment type="caution">
    <text evidence="1">The sequence shown here is derived from an EMBL/GenBank/DDBJ whole genome shotgun (WGS) entry which is preliminary data.</text>
</comment>
<proteinExistence type="predicted"/>
<sequence length="83" mass="9551">MSYGDRTPMAKFFDALAFESGRVKVTDKSDKNGANRSIHFRLSCGFAKFEKNGQHFEFTFNHQKQVIDQACFEAFVENFTIKS</sequence>
<organism evidence="1 2">
    <name type="scientific">Acinetobacter baumannii 21072</name>
    <dbReference type="NCBI Taxonomy" id="1310697"/>
    <lineage>
        <taxon>Bacteria</taxon>
        <taxon>Pseudomonadati</taxon>
        <taxon>Pseudomonadota</taxon>
        <taxon>Gammaproteobacteria</taxon>
        <taxon>Moraxellales</taxon>
        <taxon>Moraxellaceae</taxon>
        <taxon>Acinetobacter</taxon>
        <taxon>Acinetobacter calcoaceticus/baumannii complex</taxon>
    </lineage>
</organism>
<name>A0A062IRI8_ACIBA</name>
<gene>
    <name evidence="1" type="ORF">J596_0431</name>
</gene>
<dbReference type="Proteomes" id="UP000027327">
    <property type="component" value="Unassembled WGS sequence"/>
</dbReference>
<dbReference type="PATRIC" id="fig|1310697.3.peg.404"/>
<dbReference type="EMBL" id="JMOD01000004">
    <property type="protein sequence ID" value="KCY22390.1"/>
    <property type="molecule type" value="Genomic_DNA"/>
</dbReference>